<feature type="transmembrane region" description="Helical" evidence="7">
    <location>
        <begin position="122"/>
        <end position="143"/>
    </location>
</feature>
<keyword evidence="3 7" id="KW-0812">Transmembrane</keyword>
<evidence type="ECO:0000256" key="2">
    <source>
        <dbReference type="ARBA" id="ARBA00022475"/>
    </source>
</evidence>
<feature type="transmembrane region" description="Helical" evidence="7">
    <location>
        <begin position="149"/>
        <end position="166"/>
    </location>
</feature>
<keyword evidence="4 7" id="KW-1133">Transmembrane helix</keyword>
<accession>A0A1S7DT22</accession>
<organism evidence="9 10">
    <name type="scientific">Riemerella anatipestifer</name>
    <name type="common">Moraxella anatipestifer</name>
    <dbReference type="NCBI Taxonomy" id="34085"/>
    <lineage>
        <taxon>Bacteria</taxon>
        <taxon>Pseudomonadati</taxon>
        <taxon>Bacteroidota</taxon>
        <taxon>Flavobacteriia</taxon>
        <taxon>Flavobacteriales</taxon>
        <taxon>Weeksellaceae</taxon>
        <taxon>Riemerella</taxon>
    </lineage>
</organism>
<evidence type="ECO:0000256" key="1">
    <source>
        <dbReference type="ARBA" id="ARBA00004651"/>
    </source>
</evidence>
<dbReference type="EMBL" id="CP011859">
    <property type="protein sequence ID" value="AQY22273.1"/>
    <property type="molecule type" value="Genomic_DNA"/>
</dbReference>
<dbReference type="PANTHER" id="PTHR34390">
    <property type="entry name" value="UPF0442 PROTEIN YJJB-RELATED"/>
    <property type="match status" value="1"/>
</dbReference>
<dbReference type="InterPro" id="IPR050539">
    <property type="entry name" value="ThrE_Dicarb/AminoAcid_Exp"/>
</dbReference>
<evidence type="ECO:0000256" key="7">
    <source>
        <dbReference type="SAM" id="Phobius"/>
    </source>
</evidence>
<evidence type="ECO:0000256" key="6">
    <source>
        <dbReference type="ARBA" id="ARBA00034125"/>
    </source>
</evidence>
<keyword evidence="2" id="KW-1003">Cell membrane</keyword>
<evidence type="ECO:0000256" key="3">
    <source>
        <dbReference type="ARBA" id="ARBA00022692"/>
    </source>
</evidence>
<name>A0A1S7DT22_RIEAN</name>
<evidence type="ECO:0000256" key="5">
    <source>
        <dbReference type="ARBA" id="ARBA00023136"/>
    </source>
</evidence>
<evidence type="ECO:0000313" key="10">
    <source>
        <dbReference type="Proteomes" id="UP000189883"/>
    </source>
</evidence>
<dbReference type="InterPro" id="IPR010619">
    <property type="entry name" value="ThrE-like_N"/>
</dbReference>
<reference evidence="9 10" key="1">
    <citation type="submission" date="2015-06" db="EMBL/GenBank/DDBJ databases">
        <title>R. anatipestifer strain HXb2 is the most virulent strain so far, and the genome sequence would help us uncover the pathogenesis.</title>
        <authorList>
            <person name="Hu Q."/>
            <person name="Qi J."/>
            <person name="Bo H."/>
            <person name="Liu G."/>
            <person name="Tao M."/>
            <person name="Ding Y."/>
            <person name="Xue Y."/>
        </authorList>
    </citation>
    <scope>NUCLEOTIDE SEQUENCE [LARGE SCALE GENOMIC DNA]</scope>
    <source>
        <strain evidence="9 10">HXb2</strain>
    </source>
</reference>
<sequence length="262" mass="29305">MEHSLEHNKRSITTLAKLLTEVATLLISNGANSTRTKRNVVRIAEAYGYDVEVFFSFSGIFLSLYDKDGNNTETLVKTIGRYGINFNLISDISVLSWDIAAHKLSYDEVEKRLDEIRNKPHYSVWVKMLWIGIATAALSQLFSGTYLEFLVVFIASVIGFWVRLFLVKKEYNLFMQSLVAAFVSVSVVKMALILGLPEGHAALTACVLWLIPGVPLINGFLDLLEGHIVSGWAKAALGTMIVFMIAVGYYLSVFIFRLFYGV</sequence>
<gene>
    <name evidence="9" type="primary">yjjP</name>
    <name evidence="9" type="ORF">AB406_1326</name>
</gene>
<evidence type="ECO:0000256" key="4">
    <source>
        <dbReference type="ARBA" id="ARBA00022989"/>
    </source>
</evidence>
<keyword evidence="5 7" id="KW-0472">Membrane</keyword>
<feature type="domain" description="Threonine/serine exporter-like N-terminal" evidence="8">
    <location>
        <begin position="18"/>
        <end position="252"/>
    </location>
</feature>
<evidence type="ECO:0000259" key="8">
    <source>
        <dbReference type="Pfam" id="PF06738"/>
    </source>
</evidence>
<comment type="subcellular location">
    <subcellularLocation>
        <location evidence="1">Cell membrane</location>
        <topology evidence="1">Multi-pass membrane protein</topology>
    </subcellularLocation>
</comment>
<feature type="transmembrane region" description="Helical" evidence="7">
    <location>
        <begin position="178"/>
        <end position="196"/>
    </location>
</feature>
<protein>
    <submittedName>
        <fullName evidence="9">Inner membrane protein YjjP</fullName>
    </submittedName>
</protein>
<feature type="transmembrane region" description="Helical" evidence="7">
    <location>
        <begin position="236"/>
        <end position="260"/>
    </location>
</feature>
<evidence type="ECO:0000313" key="9">
    <source>
        <dbReference type="EMBL" id="AQY22273.1"/>
    </source>
</evidence>
<dbReference type="GO" id="GO:0022857">
    <property type="term" value="F:transmembrane transporter activity"/>
    <property type="evidence" value="ECO:0007669"/>
    <property type="project" value="InterPro"/>
</dbReference>
<feature type="transmembrane region" description="Helical" evidence="7">
    <location>
        <begin position="202"/>
        <end position="224"/>
    </location>
</feature>
<dbReference type="PANTHER" id="PTHR34390:SF2">
    <property type="entry name" value="SUCCINATE TRANSPORTER SUBUNIT YJJP-RELATED"/>
    <property type="match status" value="1"/>
</dbReference>
<dbReference type="AlphaFoldDB" id="A0A1S7DT22"/>
<proteinExistence type="inferred from homology"/>
<dbReference type="Proteomes" id="UP000189883">
    <property type="component" value="Chromosome"/>
</dbReference>
<dbReference type="GO" id="GO:0005886">
    <property type="term" value="C:plasma membrane"/>
    <property type="evidence" value="ECO:0007669"/>
    <property type="project" value="UniProtKB-SubCell"/>
</dbReference>
<dbReference type="GO" id="GO:0015744">
    <property type="term" value="P:succinate transport"/>
    <property type="evidence" value="ECO:0007669"/>
    <property type="project" value="TreeGrafter"/>
</dbReference>
<dbReference type="Pfam" id="PF06738">
    <property type="entry name" value="ThrE"/>
    <property type="match status" value="1"/>
</dbReference>
<comment type="similarity">
    <text evidence="6">Belongs to the ThrE exporter (TC 2.A.79) family.</text>
</comment>
<dbReference type="RefSeq" id="WP_079207488.1">
    <property type="nucleotide sequence ID" value="NZ_CP011859.1"/>
</dbReference>